<evidence type="ECO:0000256" key="1">
    <source>
        <dbReference type="ARBA" id="ARBA00000085"/>
    </source>
</evidence>
<evidence type="ECO:0000256" key="5">
    <source>
        <dbReference type="ARBA" id="ARBA00022553"/>
    </source>
</evidence>
<evidence type="ECO:0000256" key="11">
    <source>
        <dbReference type="ARBA" id="ARBA00022989"/>
    </source>
</evidence>
<evidence type="ECO:0000259" key="15">
    <source>
        <dbReference type="PROSITE" id="PS50109"/>
    </source>
</evidence>
<evidence type="ECO:0000256" key="3">
    <source>
        <dbReference type="ARBA" id="ARBA00012438"/>
    </source>
</evidence>
<keyword evidence="5" id="KW-0597">Phosphoprotein</keyword>
<feature type="transmembrane region" description="Helical" evidence="14">
    <location>
        <begin position="143"/>
        <end position="164"/>
    </location>
</feature>
<keyword evidence="11 14" id="KW-1133">Transmembrane helix</keyword>
<sequence>MTLKFHKPYSLARRIMIQFCAFSVLLSVVFSFYNFIFLYTLEDSVIEKAVKNEVRYLKEHFDKTHQWAKPRKDNMVLHFNIDTFPEVVKKAYRQSPNEREFYGENGLHYHMQKIQVQKTLTQSEIFLLAEVSQQLVVRPLRSIIIKLLLVSTLILTLIACFIGYRLSRHLVQPLTKLVNLVQDASPQDLPKSFAHHYPNNEIGILANTLENSMVRINNFVLREQHFTRDASHELRTPIAIIKNATELLETGNLTETESQVVVKRISRASLQMEQTVNTLLSLAREEHTNVTSCVIKILPLVEKAIVQHAYLLNDKPVEVEVNISANESVNSQLGIVQILIANLISNAFSYTTEGKVIVCFEHNALSVFNSGDGIENSIQDSVLEPLVKGENSQGFGLGLSIVKRLCEHHKLTLQIESQNEGLKVTIEF</sequence>
<evidence type="ECO:0000256" key="4">
    <source>
        <dbReference type="ARBA" id="ARBA00022475"/>
    </source>
</evidence>
<keyword evidence="7 14" id="KW-0812">Transmembrane</keyword>
<dbReference type="EMBL" id="FOLO01000023">
    <property type="protein sequence ID" value="SFC91906.1"/>
    <property type="molecule type" value="Genomic_DNA"/>
</dbReference>
<evidence type="ECO:0000256" key="9">
    <source>
        <dbReference type="ARBA" id="ARBA00022777"/>
    </source>
</evidence>
<protein>
    <recommendedName>
        <fullName evidence="3">histidine kinase</fullName>
        <ecNumber evidence="3">2.7.13.3</ecNumber>
    </recommendedName>
</protein>
<evidence type="ECO:0000256" key="2">
    <source>
        <dbReference type="ARBA" id="ARBA00004651"/>
    </source>
</evidence>
<keyword evidence="10" id="KW-0067">ATP-binding</keyword>
<comment type="catalytic activity">
    <reaction evidence="1">
        <text>ATP + protein L-histidine = ADP + protein N-phospho-L-histidine.</text>
        <dbReference type="EC" id="2.7.13.3"/>
    </reaction>
</comment>
<dbReference type="GO" id="GO:0005886">
    <property type="term" value="C:plasma membrane"/>
    <property type="evidence" value="ECO:0007669"/>
    <property type="project" value="UniProtKB-SubCell"/>
</dbReference>
<feature type="transmembrane region" description="Helical" evidence="14">
    <location>
        <begin position="15"/>
        <end position="41"/>
    </location>
</feature>
<dbReference type="InterPro" id="IPR003594">
    <property type="entry name" value="HATPase_dom"/>
</dbReference>
<dbReference type="Gene3D" id="1.10.287.130">
    <property type="match status" value="1"/>
</dbReference>
<keyword evidence="8" id="KW-0547">Nucleotide-binding</keyword>
<keyword evidence="12" id="KW-0902">Two-component regulatory system</keyword>
<dbReference type="InterPro" id="IPR036097">
    <property type="entry name" value="HisK_dim/P_sf"/>
</dbReference>
<dbReference type="PANTHER" id="PTHR45528:SF1">
    <property type="entry name" value="SENSOR HISTIDINE KINASE CPXA"/>
    <property type="match status" value="1"/>
</dbReference>
<dbReference type="InterPro" id="IPR036890">
    <property type="entry name" value="HATPase_C_sf"/>
</dbReference>
<dbReference type="InterPro" id="IPR005467">
    <property type="entry name" value="His_kinase_dom"/>
</dbReference>
<evidence type="ECO:0000256" key="13">
    <source>
        <dbReference type="ARBA" id="ARBA00023136"/>
    </source>
</evidence>
<dbReference type="Proteomes" id="UP000198862">
    <property type="component" value="Unassembled WGS sequence"/>
</dbReference>
<dbReference type="AlphaFoldDB" id="A0A1I1N3H0"/>
<dbReference type="Pfam" id="PF02518">
    <property type="entry name" value="HATPase_c"/>
    <property type="match status" value="1"/>
</dbReference>
<dbReference type="InterPro" id="IPR050398">
    <property type="entry name" value="HssS/ArlS-like"/>
</dbReference>
<comment type="subcellular location">
    <subcellularLocation>
        <location evidence="2">Cell membrane</location>
        <topology evidence="2">Multi-pass membrane protein</topology>
    </subcellularLocation>
</comment>
<accession>A0A1I1N3H0</accession>
<keyword evidence="4" id="KW-1003">Cell membrane</keyword>
<dbReference type="InterPro" id="IPR003661">
    <property type="entry name" value="HisK_dim/P_dom"/>
</dbReference>
<evidence type="ECO:0000256" key="6">
    <source>
        <dbReference type="ARBA" id="ARBA00022679"/>
    </source>
</evidence>
<dbReference type="Pfam" id="PF00512">
    <property type="entry name" value="HisKA"/>
    <property type="match status" value="1"/>
</dbReference>
<dbReference type="SUPFAM" id="SSF47384">
    <property type="entry name" value="Homodimeric domain of signal transducing histidine kinase"/>
    <property type="match status" value="1"/>
</dbReference>
<name>A0A1I1N3H0_9GAMM</name>
<dbReference type="GO" id="GO:0005524">
    <property type="term" value="F:ATP binding"/>
    <property type="evidence" value="ECO:0007669"/>
    <property type="project" value="UniProtKB-KW"/>
</dbReference>
<evidence type="ECO:0000256" key="8">
    <source>
        <dbReference type="ARBA" id="ARBA00022741"/>
    </source>
</evidence>
<proteinExistence type="predicted"/>
<dbReference type="RefSeq" id="WP_091985378.1">
    <property type="nucleotide sequence ID" value="NZ_FOLO01000023.1"/>
</dbReference>
<reference evidence="17 18" key="1">
    <citation type="submission" date="2016-10" db="EMBL/GenBank/DDBJ databases">
        <authorList>
            <person name="de Groot N.N."/>
        </authorList>
    </citation>
    <scope>NUCLEOTIDE SEQUENCE [LARGE SCALE GENOMIC DNA]</scope>
    <source>
        <strain evidence="17 18">DSM 6059</strain>
    </source>
</reference>
<evidence type="ECO:0000256" key="10">
    <source>
        <dbReference type="ARBA" id="ARBA00022840"/>
    </source>
</evidence>
<dbReference type="PANTHER" id="PTHR45528">
    <property type="entry name" value="SENSOR HISTIDINE KINASE CPXA"/>
    <property type="match status" value="1"/>
</dbReference>
<evidence type="ECO:0000313" key="18">
    <source>
        <dbReference type="Proteomes" id="UP000198862"/>
    </source>
</evidence>
<feature type="domain" description="Histidine kinase" evidence="15">
    <location>
        <begin position="229"/>
        <end position="428"/>
    </location>
</feature>
<dbReference type="SUPFAM" id="SSF55874">
    <property type="entry name" value="ATPase domain of HSP90 chaperone/DNA topoisomerase II/histidine kinase"/>
    <property type="match status" value="1"/>
</dbReference>
<organism evidence="17 18">
    <name type="scientific">Pseudoalteromonas denitrificans DSM 6059</name>
    <dbReference type="NCBI Taxonomy" id="1123010"/>
    <lineage>
        <taxon>Bacteria</taxon>
        <taxon>Pseudomonadati</taxon>
        <taxon>Pseudomonadota</taxon>
        <taxon>Gammaproteobacteria</taxon>
        <taxon>Alteromonadales</taxon>
        <taxon>Pseudoalteromonadaceae</taxon>
        <taxon>Pseudoalteromonas</taxon>
    </lineage>
</organism>
<dbReference type="GO" id="GO:0000155">
    <property type="term" value="F:phosphorelay sensor kinase activity"/>
    <property type="evidence" value="ECO:0007669"/>
    <property type="project" value="InterPro"/>
</dbReference>
<feature type="domain" description="HAMP" evidence="16">
    <location>
        <begin position="168"/>
        <end position="221"/>
    </location>
</feature>
<keyword evidence="9 17" id="KW-0418">Kinase</keyword>
<keyword evidence="18" id="KW-1185">Reference proteome</keyword>
<dbReference type="PROSITE" id="PS50885">
    <property type="entry name" value="HAMP"/>
    <property type="match status" value="1"/>
</dbReference>
<dbReference type="STRING" id="1123010.SAMN02745724_02912"/>
<dbReference type="CDD" id="cd00082">
    <property type="entry name" value="HisKA"/>
    <property type="match status" value="1"/>
</dbReference>
<evidence type="ECO:0000256" key="7">
    <source>
        <dbReference type="ARBA" id="ARBA00022692"/>
    </source>
</evidence>
<dbReference type="InterPro" id="IPR003660">
    <property type="entry name" value="HAMP_dom"/>
</dbReference>
<dbReference type="OrthoDB" id="9121563at2"/>
<dbReference type="EC" id="2.7.13.3" evidence="3"/>
<dbReference type="Gene3D" id="3.30.565.10">
    <property type="entry name" value="Histidine kinase-like ATPase, C-terminal domain"/>
    <property type="match status" value="1"/>
</dbReference>
<dbReference type="Gene3D" id="6.10.340.10">
    <property type="match status" value="1"/>
</dbReference>
<gene>
    <name evidence="17" type="ORF">SAMN02745724_02912</name>
</gene>
<dbReference type="SMART" id="SM00388">
    <property type="entry name" value="HisKA"/>
    <property type="match status" value="1"/>
</dbReference>
<keyword evidence="6" id="KW-0808">Transferase</keyword>
<dbReference type="SMART" id="SM00387">
    <property type="entry name" value="HATPase_c"/>
    <property type="match status" value="1"/>
</dbReference>
<evidence type="ECO:0000256" key="14">
    <source>
        <dbReference type="SAM" id="Phobius"/>
    </source>
</evidence>
<keyword evidence="13 14" id="KW-0472">Membrane</keyword>
<evidence type="ECO:0000256" key="12">
    <source>
        <dbReference type="ARBA" id="ARBA00023012"/>
    </source>
</evidence>
<dbReference type="PROSITE" id="PS50109">
    <property type="entry name" value="HIS_KIN"/>
    <property type="match status" value="1"/>
</dbReference>
<evidence type="ECO:0000259" key="16">
    <source>
        <dbReference type="PROSITE" id="PS50885"/>
    </source>
</evidence>
<evidence type="ECO:0000313" key="17">
    <source>
        <dbReference type="EMBL" id="SFC91906.1"/>
    </source>
</evidence>